<name>A0A9E2L501_9BACT</name>
<dbReference type="AlphaFoldDB" id="A0A9E2L501"/>
<dbReference type="InterPro" id="IPR027417">
    <property type="entry name" value="P-loop_NTPase"/>
</dbReference>
<organism evidence="1 2">
    <name type="scientific">Candidatus Paraprevotella stercoravium</name>
    <dbReference type="NCBI Taxonomy" id="2838725"/>
    <lineage>
        <taxon>Bacteria</taxon>
        <taxon>Pseudomonadati</taxon>
        <taxon>Bacteroidota</taxon>
        <taxon>Bacteroidia</taxon>
        <taxon>Bacteroidales</taxon>
        <taxon>Prevotellaceae</taxon>
        <taxon>Paraprevotella</taxon>
    </lineage>
</organism>
<gene>
    <name evidence="1" type="ORF">H9789_00535</name>
</gene>
<dbReference type="EMBL" id="JAHLFU010000014">
    <property type="protein sequence ID" value="MBU3852317.1"/>
    <property type="molecule type" value="Genomic_DNA"/>
</dbReference>
<sequence>MTFEFQNSEEQLARRLIQFTGTNLFLTGRAGTGKTIFLRRLVQDAL</sequence>
<dbReference type="Gene3D" id="3.40.50.300">
    <property type="entry name" value="P-loop containing nucleotide triphosphate hydrolases"/>
    <property type="match status" value="1"/>
</dbReference>
<proteinExistence type="predicted"/>
<protein>
    <submittedName>
        <fullName evidence="1">Uncharacterized protein</fullName>
    </submittedName>
</protein>
<evidence type="ECO:0000313" key="2">
    <source>
        <dbReference type="Proteomes" id="UP000823865"/>
    </source>
</evidence>
<reference evidence="1" key="2">
    <citation type="submission" date="2021-04" db="EMBL/GenBank/DDBJ databases">
        <authorList>
            <person name="Gilroy R."/>
        </authorList>
    </citation>
    <scope>NUCLEOTIDE SEQUENCE</scope>
    <source>
        <strain evidence="1">G3-2149</strain>
    </source>
</reference>
<evidence type="ECO:0000313" key="1">
    <source>
        <dbReference type="EMBL" id="MBU3852317.1"/>
    </source>
</evidence>
<dbReference type="Proteomes" id="UP000823865">
    <property type="component" value="Unassembled WGS sequence"/>
</dbReference>
<accession>A0A9E2L501</accession>
<comment type="caution">
    <text evidence="1">The sequence shown here is derived from an EMBL/GenBank/DDBJ whole genome shotgun (WGS) entry which is preliminary data.</text>
</comment>
<reference evidence="1" key="1">
    <citation type="journal article" date="2021" name="PeerJ">
        <title>Extensive microbial diversity within the chicken gut microbiome revealed by metagenomics and culture.</title>
        <authorList>
            <person name="Gilroy R."/>
            <person name="Ravi A."/>
            <person name="Getino M."/>
            <person name="Pursley I."/>
            <person name="Horton D.L."/>
            <person name="Alikhan N.F."/>
            <person name="Baker D."/>
            <person name="Gharbi K."/>
            <person name="Hall N."/>
            <person name="Watson M."/>
            <person name="Adriaenssens E.M."/>
            <person name="Foster-Nyarko E."/>
            <person name="Jarju S."/>
            <person name="Secka A."/>
            <person name="Antonio M."/>
            <person name="Oren A."/>
            <person name="Chaudhuri R.R."/>
            <person name="La Ragione R."/>
            <person name="Hildebrand F."/>
            <person name="Pallen M.J."/>
        </authorList>
    </citation>
    <scope>NUCLEOTIDE SEQUENCE</scope>
    <source>
        <strain evidence="1">G3-2149</strain>
    </source>
</reference>